<organism evidence="1 2">
    <name type="scientific">Mangrovibacter plantisponsor</name>
    <dbReference type="NCBI Taxonomy" id="451513"/>
    <lineage>
        <taxon>Bacteria</taxon>
        <taxon>Pseudomonadati</taxon>
        <taxon>Pseudomonadota</taxon>
        <taxon>Gammaproteobacteria</taxon>
        <taxon>Enterobacterales</taxon>
        <taxon>Enterobacteriaceae</taxon>
        <taxon>Mangrovibacter</taxon>
    </lineage>
</organism>
<accession>A0A317Q153</accession>
<keyword evidence="2" id="KW-1185">Reference proteome</keyword>
<sequence length="244" mass="26829">MGKTAALLLVTGLLGIVPAILAGTMPATETKTVTVTPSHYDAFWLWSGRRLPGGLPAIRTLYLHQGEVLNLHGKAVFMRQGQPVASVKATHIWLTVRLETLALPDDQIGRMVNLLLRWEKAGNHVVGLQLDFDAATGRLAEYGVFLQRVRAKMPADFALGVTGLLDWAHTGSVAQLNLLPIDEIVVQTYQGKRTVPGYQRYLPALQGLHIPFRIGLVENGSWGDMPGEVRDSAWFRGYVVFLVQ</sequence>
<dbReference type="RefSeq" id="WP_110025871.1">
    <property type="nucleotide sequence ID" value="NZ_QGTS01000006.1"/>
</dbReference>
<dbReference type="Pfam" id="PF11340">
    <property type="entry name" value="DUF3142"/>
    <property type="match status" value="1"/>
</dbReference>
<dbReference type="EMBL" id="QGTS01000006">
    <property type="protein sequence ID" value="PWW09114.1"/>
    <property type="molecule type" value="Genomic_DNA"/>
</dbReference>
<proteinExistence type="predicted"/>
<reference evidence="1 2" key="1">
    <citation type="submission" date="2018-05" db="EMBL/GenBank/DDBJ databases">
        <title>Genomic Encyclopedia of Type Strains, Phase IV (KMG-IV): sequencing the most valuable type-strain genomes for metagenomic binning, comparative biology and taxonomic classification.</title>
        <authorList>
            <person name="Goeker M."/>
        </authorList>
    </citation>
    <scope>NUCLEOTIDE SEQUENCE [LARGE SCALE GENOMIC DNA]</scope>
    <source>
        <strain evidence="1 2">DSM 19579</strain>
    </source>
</reference>
<dbReference type="OrthoDB" id="6987031at2"/>
<dbReference type="Proteomes" id="UP000246744">
    <property type="component" value="Unassembled WGS sequence"/>
</dbReference>
<gene>
    <name evidence="1" type="ORF">DES37_106238</name>
</gene>
<dbReference type="AlphaFoldDB" id="A0A317Q153"/>
<name>A0A317Q153_9ENTR</name>
<evidence type="ECO:0000313" key="2">
    <source>
        <dbReference type="Proteomes" id="UP000246744"/>
    </source>
</evidence>
<protein>
    <submittedName>
        <fullName evidence="1">Uncharacterized protein DUF3142</fullName>
    </submittedName>
</protein>
<evidence type="ECO:0000313" key="1">
    <source>
        <dbReference type="EMBL" id="PWW09114.1"/>
    </source>
</evidence>
<dbReference type="InterPro" id="IPR021488">
    <property type="entry name" value="DUF3142"/>
</dbReference>
<comment type="caution">
    <text evidence="1">The sequence shown here is derived from an EMBL/GenBank/DDBJ whole genome shotgun (WGS) entry which is preliminary data.</text>
</comment>